<dbReference type="OrthoDB" id="771658at2"/>
<accession>A0A2T3HI54</accession>
<evidence type="ECO:0000256" key="1">
    <source>
        <dbReference type="SAM" id="Phobius"/>
    </source>
</evidence>
<keyword evidence="4" id="KW-1185">Reference proteome</keyword>
<evidence type="ECO:0000313" key="3">
    <source>
        <dbReference type="EMBL" id="PST82110.1"/>
    </source>
</evidence>
<dbReference type="RefSeq" id="WP_107216232.1">
    <property type="nucleotide sequence ID" value="NZ_KZ686270.1"/>
</dbReference>
<name>A0A2T3HI54_9SPHI</name>
<keyword evidence="1" id="KW-0472">Membrane</keyword>
<dbReference type="EMBL" id="PYLS01000006">
    <property type="protein sequence ID" value="PST82110.1"/>
    <property type="molecule type" value="Genomic_DNA"/>
</dbReference>
<reference evidence="3 4" key="1">
    <citation type="submission" date="2018-03" db="EMBL/GenBank/DDBJ databases">
        <authorList>
            <person name="Keele B.F."/>
        </authorList>
    </citation>
    <scope>NUCLEOTIDE SEQUENCE [LARGE SCALE GENOMIC DNA]</scope>
    <source>
        <strain evidence="3 4">YL28-9</strain>
    </source>
</reference>
<keyword evidence="1" id="KW-0812">Transmembrane</keyword>
<comment type="caution">
    <text evidence="3">The sequence shown here is derived from an EMBL/GenBank/DDBJ whole genome shotgun (WGS) entry which is preliminary data.</text>
</comment>
<organism evidence="3 4">
    <name type="scientific">Pedobacter yulinensis</name>
    <dbReference type="NCBI Taxonomy" id="2126353"/>
    <lineage>
        <taxon>Bacteria</taxon>
        <taxon>Pseudomonadati</taxon>
        <taxon>Bacteroidota</taxon>
        <taxon>Sphingobacteriia</taxon>
        <taxon>Sphingobacteriales</taxon>
        <taxon>Sphingobacteriaceae</taxon>
        <taxon>Pedobacter</taxon>
    </lineage>
</organism>
<gene>
    <name evidence="3" type="primary">xrtK</name>
    <name evidence="3" type="ORF">C7T94_14995</name>
</gene>
<keyword evidence="1" id="KW-1133">Transmembrane helix</keyword>
<dbReference type="InterPro" id="IPR027551">
    <property type="entry name" value="Exosort_XrtK"/>
</dbReference>
<keyword evidence="2" id="KW-0732">Signal</keyword>
<proteinExistence type="predicted"/>
<sequence>MKRHLATAVPAFAALFILAKFWYAQAATAALRPMLAPVSLVVGAFTNAPGRWTHSGYLHQDAAILIEKSCSGFNFLLLVVSLFCARYLTSAQDRNPFFWPFAAAISFAWTVVVNSSRILLNLTCKTKSRLAESFQETGLPLPDRYV</sequence>
<protein>
    <submittedName>
        <fullName evidence="3">Exosortase K</fullName>
    </submittedName>
</protein>
<feature type="transmembrane region" description="Helical" evidence="1">
    <location>
        <begin position="97"/>
        <end position="120"/>
    </location>
</feature>
<dbReference type="AlphaFoldDB" id="A0A2T3HI54"/>
<dbReference type="NCBIfam" id="TIGR04287">
    <property type="entry name" value="exosort_XrtK"/>
    <property type="match status" value="1"/>
</dbReference>
<feature type="signal peptide" evidence="2">
    <location>
        <begin position="1"/>
        <end position="26"/>
    </location>
</feature>
<feature type="chain" id="PRO_5015557406" evidence="2">
    <location>
        <begin position="27"/>
        <end position="146"/>
    </location>
</feature>
<evidence type="ECO:0000256" key="2">
    <source>
        <dbReference type="SAM" id="SignalP"/>
    </source>
</evidence>
<evidence type="ECO:0000313" key="4">
    <source>
        <dbReference type="Proteomes" id="UP000240912"/>
    </source>
</evidence>
<dbReference type="Proteomes" id="UP000240912">
    <property type="component" value="Unassembled WGS sequence"/>
</dbReference>